<feature type="compositionally biased region" description="Low complexity" evidence="1">
    <location>
        <begin position="363"/>
        <end position="375"/>
    </location>
</feature>
<organism evidence="3 4">
    <name type="scientific">Thermothelomyces thermophilus (strain ATCC 42464 / BCRC 31852 / DSM 1799)</name>
    <name type="common">Sporotrichum thermophile</name>
    <dbReference type="NCBI Taxonomy" id="573729"/>
    <lineage>
        <taxon>Eukaryota</taxon>
        <taxon>Fungi</taxon>
        <taxon>Dikarya</taxon>
        <taxon>Ascomycota</taxon>
        <taxon>Pezizomycotina</taxon>
        <taxon>Sordariomycetes</taxon>
        <taxon>Sordariomycetidae</taxon>
        <taxon>Sordariales</taxon>
        <taxon>Chaetomiaceae</taxon>
        <taxon>Thermothelomyces</taxon>
    </lineage>
</organism>
<feature type="compositionally biased region" description="Low complexity" evidence="1">
    <location>
        <begin position="441"/>
        <end position="452"/>
    </location>
</feature>
<feature type="transmembrane region" description="Helical" evidence="2">
    <location>
        <begin position="111"/>
        <end position="139"/>
    </location>
</feature>
<keyword evidence="2" id="KW-1133">Transmembrane helix</keyword>
<feature type="compositionally biased region" description="Polar residues" evidence="1">
    <location>
        <begin position="273"/>
        <end position="282"/>
    </location>
</feature>
<feature type="region of interest" description="Disordered" evidence="1">
    <location>
        <begin position="296"/>
        <end position="344"/>
    </location>
</feature>
<dbReference type="GeneID" id="11510566"/>
<dbReference type="HOGENOM" id="CLU_562815_0_0_1"/>
<protein>
    <submittedName>
        <fullName evidence="3">Uncharacterized protein</fullName>
    </submittedName>
</protein>
<feature type="transmembrane region" description="Helical" evidence="2">
    <location>
        <begin position="16"/>
        <end position="38"/>
    </location>
</feature>
<dbReference type="InParanoid" id="G2Q9Q7"/>
<keyword evidence="2" id="KW-0812">Transmembrane</keyword>
<accession>G2Q9Q7</accession>
<feature type="transmembrane region" description="Helical" evidence="2">
    <location>
        <begin position="159"/>
        <end position="180"/>
    </location>
</feature>
<dbReference type="OrthoDB" id="5306317at2759"/>
<proteinExistence type="predicted"/>
<feature type="compositionally biased region" description="Gly residues" evidence="1">
    <location>
        <begin position="415"/>
        <end position="425"/>
    </location>
</feature>
<dbReference type="RefSeq" id="XP_003661761.1">
    <property type="nucleotide sequence ID" value="XM_003661713.1"/>
</dbReference>
<feature type="region of interest" description="Disordered" evidence="1">
    <location>
        <begin position="358"/>
        <end position="485"/>
    </location>
</feature>
<evidence type="ECO:0000256" key="1">
    <source>
        <dbReference type="SAM" id="MobiDB-lite"/>
    </source>
</evidence>
<keyword evidence="4" id="KW-1185">Reference proteome</keyword>
<dbReference type="EMBL" id="CP003003">
    <property type="protein sequence ID" value="AEO56516.1"/>
    <property type="molecule type" value="Genomic_DNA"/>
</dbReference>
<feature type="transmembrane region" description="Helical" evidence="2">
    <location>
        <begin position="78"/>
        <end position="99"/>
    </location>
</feature>
<feature type="transmembrane region" description="Helical" evidence="2">
    <location>
        <begin position="45"/>
        <end position="66"/>
    </location>
</feature>
<feature type="compositionally biased region" description="Gly residues" evidence="1">
    <location>
        <begin position="398"/>
        <end position="407"/>
    </location>
</feature>
<keyword evidence="2" id="KW-0472">Membrane</keyword>
<dbReference type="Proteomes" id="UP000007322">
    <property type="component" value="Chromosome 2"/>
</dbReference>
<dbReference type="AlphaFoldDB" id="G2Q9Q7"/>
<feature type="region of interest" description="Disordered" evidence="1">
    <location>
        <begin position="272"/>
        <end position="291"/>
    </location>
</feature>
<dbReference type="KEGG" id="mtm:MYCTH_92805"/>
<evidence type="ECO:0000256" key="2">
    <source>
        <dbReference type="SAM" id="Phobius"/>
    </source>
</evidence>
<dbReference type="VEuPathDB" id="FungiDB:MYCTH_92805"/>
<reference evidence="3 4" key="1">
    <citation type="journal article" date="2011" name="Nat. Biotechnol.">
        <title>Comparative genomic analysis of the thermophilic biomass-degrading fungi Myceliophthora thermophila and Thielavia terrestris.</title>
        <authorList>
            <person name="Berka R.M."/>
            <person name="Grigoriev I.V."/>
            <person name="Otillar R."/>
            <person name="Salamov A."/>
            <person name="Grimwood J."/>
            <person name="Reid I."/>
            <person name="Ishmael N."/>
            <person name="John T."/>
            <person name="Darmond C."/>
            <person name="Moisan M.-C."/>
            <person name="Henrissat B."/>
            <person name="Coutinho P.M."/>
            <person name="Lombard V."/>
            <person name="Natvig D.O."/>
            <person name="Lindquist E."/>
            <person name="Schmutz J."/>
            <person name="Lucas S."/>
            <person name="Harris P."/>
            <person name="Powlowski J."/>
            <person name="Bellemare A."/>
            <person name="Taylor D."/>
            <person name="Butler G."/>
            <person name="de Vries R.P."/>
            <person name="Allijn I.E."/>
            <person name="van den Brink J."/>
            <person name="Ushinsky S."/>
            <person name="Storms R."/>
            <person name="Powell A.J."/>
            <person name="Paulsen I.T."/>
            <person name="Elbourne L.D.H."/>
            <person name="Baker S.E."/>
            <person name="Magnuson J."/>
            <person name="LaBoissiere S."/>
            <person name="Clutterbuck A.J."/>
            <person name="Martinez D."/>
            <person name="Wogulis M."/>
            <person name="de Leon A.L."/>
            <person name="Rey M.W."/>
            <person name="Tsang A."/>
        </authorList>
    </citation>
    <scope>NUCLEOTIDE SEQUENCE [LARGE SCALE GENOMIC DNA]</scope>
    <source>
        <strain evidence="4">ATCC 42464 / BCRC 31852 / DSM 1799</strain>
    </source>
</reference>
<evidence type="ECO:0000313" key="3">
    <source>
        <dbReference type="EMBL" id="AEO56516.1"/>
    </source>
</evidence>
<dbReference type="eggNOG" id="ENOG502RYWT">
    <property type="taxonomic scope" value="Eukaryota"/>
</dbReference>
<name>G2Q9Q7_THET4</name>
<evidence type="ECO:0000313" key="4">
    <source>
        <dbReference type="Proteomes" id="UP000007322"/>
    </source>
</evidence>
<gene>
    <name evidence="3" type="ORF">MYCTH_92805</name>
</gene>
<sequence>METVSETVSDPVYFELSWSILSTIGVANVLFGAFVVSITNFSPIAAVPIVTSIAGAVANGLCYYAFYRTSQPLTNQAVASAFADILWMVQEAGLSFYSYVLLSRILSGRPWYIFVVSFWTAMLGILTVRVLIAVTRVRYIAGGGRDNGLQNTVNHLHMAYFPLLALLECLSAYYLLTTFAEARSSSLRRASGTDLFHYLMRSTEIRMALLAVIGIMRAVTYSYQSTAQSATNVAGQIDRFAYTMECIFPIMMYIDMLSTKVVHGRSHAYDISLHSQNDPTQNRTRTRARARPRIWNRAKQGKETRIPRTRRFVTSTKHNTTTTTNNADDDAGRGGSGGSGADQIFVGAQPDHEQAIEITGGRSSSSPSPSASPSPWGRRSATGSRERIVDRHRRGGSGDDGGGGGRNGSRASLDGQGGAGGGGGLAPPSWGVGLEPAIITPRSNPDNPSPDSNRPEGGGIQRTVEFGIRFSHPRLGDESAIGGGG</sequence>